<feature type="region of interest" description="Disordered" evidence="1">
    <location>
        <begin position="350"/>
        <end position="375"/>
    </location>
</feature>
<evidence type="ECO:0000256" key="2">
    <source>
        <dbReference type="SAM" id="Phobius"/>
    </source>
</evidence>
<evidence type="ECO:0000313" key="4">
    <source>
        <dbReference type="Proteomes" id="UP000182841"/>
    </source>
</evidence>
<sequence>MSSGHKTVAGFCTVLLSLVLVITGLAMRWPAWGWGTAAALLAVAVAVVPRLTAPAVDPLSAEFTTEPDRPTDPPERREQRVTDAVLPSAAEDYDFRFSATVRWCPQEAPKGSAPFSPSGVAIGAVLERAREITETCRPQRSSLAQHRLVGELAVMLPDPGGRLLVMAEEVTLTLTEPDTARLRKLSTVRKDEALWSHERRYEQDRRDYLGKDVLQDTGTAVVWWLAKNEDQIHKAVGDLGVLAQLSAAANDRDVPERYAHWVPAQPEGHQAHGPAPDGDAPHSNHPLEVPGAVGPGTPPVNAFERLLDALGVPAGHEDAGVLARALHEGAVQVGREGAIESVRHRFDPATVEVPGLDTAPEVQEEGSGQEGRPGS</sequence>
<feature type="region of interest" description="Disordered" evidence="1">
    <location>
        <begin position="266"/>
        <end position="288"/>
    </location>
</feature>
<keyword evidence="2" id="KW-1133">Transmembrane helix</keyword>
<name>A0A1H9W9L1_9ACTN</name>
<dbReference type="AlphaFoldDB" id="A0A1H9W9L1"/>
<keyword evidence="2" id="KW-0812">Transmembrane</keyword>
<proteinExistence type="predicted"/>
<dbReference type="OrthoDB" id="3422149at2"/>
<feature type="compositionally biased region" description="Basic and acidic residues" evidence="1">
    <location>
        <begin position="66"/>
        <end position="81"/>
    </location>
</feature>
<keyword evidence="4" id="KW-1185">Reference proteome</keyword>
<gene>
    <name evidence="3" type="ORF">SAMN05421870_11632</name>
</gene>
<evidence type="ECO:0000313" key="3">
    <source>
        <dbReference type="EMBL" id="SES30610.1"/>
    </source>
</evidence>
<feature type="region of interest" description="Disordered" evidence="1">
    <location>
        <begin position="59"/>
        <end position="82"/>
    </location>
</feature>
<dbReference type="EMBL" id="FOGO01000016">
    <property type="protein sequence ID" value="SES30610.1"/>
    <property type="molecule type" value="Genomic_DNA"/>
</dbReference>
<feature type="transmembrane region" description="Helical" evidence="2">
    <location>
        <begin position="7"/>
        <end position="26"/>
    </location>
</feature>
<organism evidence="3 4">
    <name type="scientific">Streptomyces qinglanensis</name>
    <dbReference type="NCBI Taxonomy" id="943816"/>
    <lineage>
        <taxon>Bacteria</taxon>
        <taxon>Bacillati</taxon>
        <taxon>Actinomycetota</taxon>
        <taxon>Actinomycetes</taxon>
        <taxon>Kitasatosporales</taxon>
        <taxon>Streptomycetaceae</taxon>
        <taxon>Streptomyces</taxon>
    </lineage>
</organism>
<evidence type="ECO:0000256" key="1">
    <source>
        <dbReference type="SAM" id="MobiDB-lite"/>
    </source>
</evidence>
<reference evidence="4" key="1">
    <citation type="submission" date="2016-10" db="EMBL/GenBank/DDBJ databases">
        <authorList>
            <person name="Varghese N."/>
            <person name="Submissions S."/>
        </authorList>
    </citation>
    <scope>NUCLEOTIDE SEQUENCE [LARGE SCALE GENOMIC DNA]</scope>
    <source>
        <strain evidence="4">CGMCC 4.6825</strain>
    </source>
</reference>
<keyword evidence="2" id="KW-0472">Membrane</keyword>
<dbReference type="RefSeq" id="WP_143081892.1">
    <property type="nucleotide sequence ID" value="NZ_FOGO01000016.1"/>
</dbReference>
<accession>A0A1H9W9L1</accession>
<protein>
    <submittedName>
        <fullName evidence="3">Uncharacterized protein</fullName>
    </submittedName>
</protein>
<dbReference type="Proteomes" id="UP000182841">
    <property type="component" value="Unassembled WGS sequence"/>
</dbReference>